<keyword evidence="1" id="KW-1133">Transmembrane helix</keyword>
<dbReference type="Proteomes" id="UP000482155">
    <property type="component" value="Unassembled WGS sequence"/>
</dbReference>
<evidence type="ECO:0000313" key="3">
    <source>
        <dbReference type="Proteomes" id="UP000482155"/>
    </source>
</evidence>
<comment type="caution">
    <text evidence="2">The sequence shown here is derived from an EMBL/GenBank/DDBJ whole genome shotgun (WGS) entry which is preliminary data.</text>
</comment>
<evidence type="ECO:0000256" key="1">
    <source>
        <dbReference type="SAM" id="Phobius"/>
    </source>
</evidence>
<keyword evidence="1" id="KW-0812">Transmembrane</keyword>
<gene>
    <name evidence="2" type="ORF">G3574_25880</name>
</gene>
<organism evidence="2 3">
    <name type="scientific">Noviherbaspirillum galbum</name>
    <dbReference type="NCBI Taxonomy" id="2709383"/>
    <lineage>
        <taxon>Bacteria</taxon>
        <taxon>Pseudomonadati</taxon>
        <taxon>Pseudomonadota</taxon>
        <taxon>Betaproteobacteria</taxon>
        <taxon>Burkholderiales</taxon>
        <taxon>Oxalobacteraceae</taxon>
        <taxon>Noviherbaspirillum</taxon>
    </lineage>
</organism>
<dbReference type="AlphaFoldDB" id="A0A6B3SV75"/>
<keyword evidence="3" id="KW-1185">Reference proteome</keyword>
<feature type="transmembrane region" description="Helical" evidence="1">
    <location>
        <begin position="21"/>
        <end position="45"/>
    </location>
</feature>
<sequence length="245" mass="26341">MLTMARLARFTKRLPLRQEGLTLAEVILGLAIMISTFVLTIPWMAQNARDMRAKNVAEHAQAFMQAASQYYLANSTGMLAAMADGTGAASYCQIKADTVLGTGGTTTNDATLHTCAVDANWLIYKSYLPSTFRATNPYGQRLVAIFRRIYDSTNTVASMNADMLMVGAQENASTISVPSYDEMLTTAEVLGSNGGVTPDKDRTSCKAVRSSATYQVCGANGTWKVDLSQYISAAQLATFAGKLPN</sequence>
<reference evidence="2 3" key="1">
    <citation type="submission" date="2020-02" db="EMBL/GenBank/DDBJ databases">
        <authorList>
            <person name="Kim M.K."/>
        </authorList>
    </citation>
    <scope>NUCLEOTIDE SEQUENCE [LARGE SCALE GENOMIC DNA]</scope>
    <source>
        <strain evidence="2 3">17J57-3</strain>
    </source>
</reference>
<evidence type="ECO:0000313" key="2">
    <source>
        <dbReference type="EMBL" id="NEX64524.1"/>
    </source>
</evidence>
<proteinExistence type="predicted"/>
<name>A0A6B3SV75_9BURK</name>
<accession>A0A6B3SV75</accession>
<keyword evidence="1" id="KW-0472">Membrane</keyword>
<protein>
    <submittedName>
        <fullName evidence="2">Uncharacterized protein</fullName>
    </submittedName>
</protein>
<dbReference type="RefSeq" id="WP_163968460.1">
    <property type="nucleotide sequence ID" value="NZ_JAAIVB010000080.1"/>
</dbReference>
<dbReference type="EMBL" id="JAAIVB010000080">
    <property type="protein sequence ID" value="NEX64524.1"/>
    <property type="molecule type" value="Genomic_DNA"/>
</dbReference>